<reference evidence="4 5" key="1">
    <citation type="submission" date="2019-08" db="EMBL/GenBank/DDBJ databases">
        <title>Draft genome sequences of two oriental melons (Cucumis melo L. var makuwa).</title>
        <authorList>
            <person name="Kwon S.-Y."/>
        </authorList>
    </citation>
    <scope>NUCLEOTIDE SEQUENCE [LARGE SCALE GENOMIC DNA]</scope>
    <source>
        <strain evidence="5">cv. Chang Bougi</strain>
        <strain evidence="4">cv. SW 3</strain>
        <tissue evidence="2">Leaf</tissue>
    </source>
</reference>
<dbReference type="EMBL" id="SSTD01008434">
    <property type="protein sequence ID" value="TYK15970.1"/>
    <property type="molecule type" value="Genomic_DNA"/>
</dbReference>
<evidence type="ECO:0000313" key="2">
    <source>
        <dbReference type="EMBL" id="KAA0049612.1"/>
    </source>
</evidence>
<protein>
    <submittedName>
        <fullName evidence="2">Uncharacterized protein</fullName>
    </submittedName>
</protein>
<evidence type="ECO:0000313" key="3">
    <source>
        <dbReference type="EMBL" id="TYK15970.1"/>
    </source>
</evidence>
<dbReference type="Proteomes" id="UP000321947">
    <property type="component" value="Unassembled WGS sequence"/>
</dbReference>
<accession>A0A5A7U1G5</accession>
<evidence type="ECO:0000313" key="5">
    <source>
        <dbReference type="Proteomes" id="UP000321947"/>
    </source>
</evidence>
<dbReference type="EMBL" id="SSTE01012141">
    <property type="protein sequence ID" value="KAA0049612.1"/>
    <property type="molecule type" value="Genomic_DNA"/>
</dbReference>
<gene>
    <name evidence="3" type="ORF">E5676_scaffold94G00940</name>
    <name evidence="2" type="ORF">E6C27_scaffold163G00690</name>
</gene>
<dbReference type="AlphaFoldDB" id="A0A5A7U1G5"/>
<dbReference type="Proteomes" id="UP000321393">
    <property type="component" value="Unassembled WGS sequence"/>
</dbReference>
<dbReference type="OrthoDB" id="1002461at2759"/>
<organism evidence="2 4">
    <name type="scientific">Cucumis melo var. makuwa</name>
    <name type="common">Oriental melon</name>
    <dbReference type="NCBI Taxonomy" id="1194695"/>
    <lineage>
        <taxon>Eukaryota</taxon>
        <taxon>Viridiplantae</taxon>
        <taxon>Streptophyta</taxon>
        <taxon>Embryophyta</taxon>
        <taxon>Tracheophyta</taxon>
        <taxon>Spermatophyta</taxon>
        <taxon>Magnoliopsida</taxon>
        <taxon>eudicotyledons</taxon>
        <taxon>Gunneridae</taxon>
        <taxon>Pentapetalae</taxon>
        <taxon>rosids</taxon>
        <taxon>fabids</taxon>
        <taxon>Cucurbitales</taxon>
        <taxon>Cucurbitaceae</taxon>
        <taxon>Benincaseae</taxon>
        <taxon>Cucumis</taxon>
    </lineage>
</organism>
<proteinExistence type="predicted"/>
<name>A0A5A7U1G5_CUCMM</name>
<evidence type="ECO:0000313" key="4">
    <source>
        <dbReference type="Proteomes" id="UP000321393"/>
    </source>
</evidence>
<evidence type="ECO:0000256" key="1">
    <source>
        <dbReference type="SAM" id="MobiDB-lite"/>
    </source>
</evidence>
<feature type="region of interest" description="Disordered" evidence="1">
    <location>
        <begin position="37"/>
        <end position="64"/>
    </location>
</feature>
<comment type="caution">
    <text evidence="2">The sequence shown here is derived from an EMBL/GenBank/DDBJ whole genome shotgun (WGS) entry which is preliminary data.</text>
</comment>
<sequence length="64" mass="7150">METLLREYMQRNDALLQTQATSIKNLKLQLAQLASDISGRPRGSLPNSTKTPNKVGDPRKISVR</sequence>